<dbReference type="InterPro" id="IPR036259">
    <property type="entry name" value="MFS_trans_sf"/>
</dbReference>
<proteinExistence type="predicted"/>
<dbReference type="SUPFAM" id="SSF103473">
    <property type="entry name" value="MFS general substrate transporter"/>
    <property type="match status" value="1"/>
</dbReference>
<feature type="transmembrane region" description="Helical" evidence="6">
    <location>
        <begin position="398"/>
        <end position="416"/>
    </location>
</feature>
<keyword evidence="4 6" id="KW-1133">Transmembrane helix</keyword>
<dbReference type="PANTHER" id="PTHR23519">
    <property type="entry name" value="AUTOPHAGY-RELATED PROTEIN 22"/>
    <property type="match status" value="1"/>
</dbReference>
<dbReference type="InterPro" id="IPR024671">
    <property type="entry name" value="Atg22-like"/>
</dbReference>
<feature type="domain" description="Major facilitator superfamily (MFS) profile" evidence="7">
    <location>
        <begin position="241"/>
        <end position="435"/>
    </location>
</feature>
<dbReference type="PANTHER" id="PTHR23519:SF1">
    <property type="entry name" value="AUTOPHAGY-RELATED PROTEIN 22"/>
    <property type="match status" value="1"/>
</dbReference>
<dbReference type="Pfam" id="PF11700">
    <property type="entry name" value="ATG22"/>
    <property type="match status" value="1"/>
</dbReference>
<evidence type="ECO:0000256" key="6">
    <source>
        <dbReference type="SAM" id="Phobius"/>
    </source>
</evidence>
<feature type="transmembrane region" description="Helical" evidence="6">
    <location>
        <begin position="331"/>
        <end position="353"/>
    </location>
</feature>
<evidence type="ECO:0000256" key="1">
    <source>
        <dbReference type="ARBA" id="ARBA00004127"/>
    </source>
</evidence>
<feature type="transmembrane region" description="Helical" evidence="6">
    <location>
        <begin position="365"/>
        <end position="386"/>
    </location>
</feature>
<evidence type="ECO:0000313" key="9">
    <source>
        <dbReference type="Proteomes" id="UP000030063"/>
    </source>
</evidence>
<feature type="transmembrane region" description="Helical" evidence="6">
    <location>
        <begin position="146"/>
        <end position="170"/>
    </location>
</feature>
<feature type="transmembrane region" description="Helical" evidence="6">
    <location>
        <begin position="27"/>
        <end position="48"/>
    </location>
</feature>
<evidence type="ECO:0000256" key="2">
    <source>
        <dbReference type="ARBA" id="ARBA00022448"/>
    </source>
</evidence>
<gene>
    <name evidence="8" type="ORF">TMS3_0104730</name>
</gene>
<dbReference type="RefSeq" id="WP_025164077.1">
    <property type="nucleotide sequence ID" value="NZ_AWSQ01000001.1"/>
</dbReference>
<keyword evidence="5 6" id="KW-0472">Membrane</keyword>
<dbReference type="InterPro" id="IPR050495">
    <property type="entry name" value="ATG22/LtaA_families"/>
</dbReference>
<dbReference type="AlphaFoldDB" id="A0A0A1YQQ6"/>
<name>A0A0A1YQQ6_9PSED</name>
<evidence type="ECO:0000256" key="5">
    <source>
        <dbReference type="ARBA" id="ARBA00023136"/>
    </source>
</evidence>
<keyword evidence="2" id="KW-0813">Transport</keyword>
<feature type="transmembrane region" description="Helical" evidence="6">
    <location>
        <begin position="278"/>
        <end position="298"/>
    </location>
</feature>
<dbReference type="InterPro" id="IPR020846">
    <property type="entry name" value="MFS_dom"/>
</dbReference>
<evidence type="ECO:0000259" key="7">
    <source>
        <dbReference type="PROSITE" id="PS50850"/>
    </source>
</evidence>
<dbReference type="GO" id="GO:0012505">
    <property type="term" value="C:endomembrane system"/>
    <property type="evidence" value="ECO:0007669"/>
    <property type="project" value="UniProtKB-SubCell"/>
</dbReference>
<evidence type="ECO:0000256" key="4">
    <source>
        <dbReference type="ARBA" id="ARBA00022989"/>
    </source>
</evidence>
<feature type="transmembrane region" description="Helical" evidence="6">
    <location>
        <begin position="305"/>
        <end position="325"/>
    </location>
</feature>
<sequence>MSANLAPGVSRREVWAWAMYDFANSGYTTVVITAVFSAYFVGVVAGGATWGTLAWTSALSLSYALIILSAPLLGAYADAYACKKRLLLLCTLGCVASTAALALAGPGTLGIAVLFIVLSSLCFGSGENLIAAFLPEIARTDALGRVSGWGWGFGYLGGLVSLGASLAYVSWAQAHGQTAAQFVPVCMLITAALFALASLPTFLFLRERSQPQLQAGAKHSARVAFARFAQTLREAGRYRDLLRFLACTVSYQAGISAVITLAAIYADQVMGFSTQDTLMLILLVNVTASVGAVLFGHLQDRLGHVATLSLTLLGWMLMIGLAWAAEGPPLFWLAANIAGLCMGASQSAGRAIVGLLAPPTRLAEFFGLWGQAVKLASILGPMTYGLSSWLSGGDHRQAMLITGSYFVIGLLLLASVDLKRGRRAALVDQPHSAVG</sequence>
<feature type="transmembrane region" description="Helical" evidence="6">
    <location>
        <begin position="182"/>
        <end position="205"/>
    </location>
</feature>
<evidence type="ECO:0000256" key="3">
    <source>
        <dbReference type="ARBA" id="ARBA00022692"/>
    </source>
</evidence>
<evidence type="ECO:0000313" key="8">
    <source>
        <dbReference type="EMBL" id="KFX71239.1"/>
    </source>
</evidence>
<dbReference type="Proteomes" id="UP000030063">
    <property type="component" value="Unassembled WGS sequence"/>
</dbReference>
<dbReference type="STRING" id="1395571.TMS3_0104730"/>
<feature type="transmembrane region" description="Helical" evidence="6">
    <location>
        <begin position="54"/>
        <end position="74"/>
    </location>
</feature>
<comment type="caution">
    <text evidence="8">The sequence shown here is derived from an EMBL/GenBank/DDBJ whole genome shotgun (WGS) entry which is preliminary data.</text>
</comment>
<dbReference type="PROSITE" id="PS50850">
    <property type="entry name" value="MFS"/>
    <property type="match status" value="1"/>
</dbReference>
<accession>A0A0A1YQQ6</accession>
<feature type="transmembrane region" description="Helical" evidence="6">
    <location>
        <begin position="111"/>
        <end position="134"/>
    </location>
</feature>
<dbReference type="Gene3D" id="1.20.1250.20">
    <property type="entry name" value="MFS general substrate transporter like domains"/>
    <property type="match status" value="2"/>
</dbReference>
<keyword evidence="9" id="KW-1185">Reference proteome</keyword>
<reference evidence="8 9" key="1">
    <citation type="journal article" date="2014" name="Genome Announc.">
        <title>Draft Genome Sequence of Petroleum Oil-Degrading Marine Bacterium Pseudomonas taeanensis Strain MS-3, Isolated from a Crude Oil-Contaminated Seashore.</title>
        <authorList>
            <person name="Lee S.Y."/>
            <person name="Kim S.H."/>
            <person name="Lee D.G."/>
            <person name="Shin S."/>
            <person name="Yun S.H."/>
            <person name="Choi C.W."/>
            <person name="Chung Y.H."/>
            <person name="Choi J.S."/>
            <person name="Kahng H.Y."/>
            <person name="Kim S.I."/>
        </authorList>
    </citation>
    <scope>NUCLEOTIDE SEQUENCE [LARGE SCALE GENOMIC DNA]</scope>
    <source>
        <strain evidence="8 9">MS-3</strain>
    </source>
</reference>
<dbReference type="GO" id="GO:0022857">
    <property type="term" value="F:transmembrane transporter activity"/>
    <property type="evidence" value="ECO:0007669"/>
    <property type="project" value="InterPro"/>
</dbReference>
<organism evidence="8 9">
    <name type="scientific">Pseudomonas taeanensis MS-3</name>
    <dbReference type="NCBI Taxonomy" id="1395571"/>
    <lineage>
        <taxon>Bacteria</taxon>
        <taxon>Pseudomonadati</taxon>
        <taxon>Pseudomonadota</taxon>
        <taxon>Gammaproteobacteria</taxon>
        <taxon>Pseudomonadales</taxon>
        <taxon>Pseudomonadaceae</taxon>
        <taxon>Pseudomonas</taxon>
    </lineage>
</organism>
<dbReference type="OrthoDB" id="9768783at2"/>
<feature type="transmembrane region" description="Helical" evidence="6">
    <location>
        <begin position="86"/>
        <end position="105"/>
    </location>
</feature>
<dbReference type="eggNOG" id="COG2270">
    <property type="taxonomic scope" value="Bacteria"/>
</dbReference>
<comment type="subcellular location">
    <subcellularLocation>
        <location evidence="1">Endomembrane system</location>
        <topology evidence="1">Multi-pass membrane protein</topology>
    </subcellularLocation>
</comment>
<feature type="transmembrane region" description="Helical" evidence="6">
    <location>
        <begin position="241"/>
        <end position="266"/>
    </location>
</feature>
<keyword evidence="3 6" id="KW-0812">Transmembrane</keyword>
<protein>
    <submittedName>
        <fullName evidence="8">MFS transporter</fullName>
    </submittedName>
</protein>
<dbReference type="EMBL" id="AWSQ01000001">
    <property type="protein sequence ID" value="KFX71239.1"/>
    <property type="molecule type" value="Genomic_DNA"/>
</dbReference>